<dbReference type="AlphaFoldDB" id="A0A9P9JWL7"/>
<keyword evidence="3" id="KW-1185">Reference proteome</keyword>
<sequence length="297" mass="32209">MSTGATKPTFALIDRLPASHHASVFLGRIVGDIFHPLHDYCPEDPRTALQHLPVEVADTSVSTILAASHSTAVRAVLDRIFRLTNSKSSSTGKQIVSDRVITYTLPQHRKSFAAIVGAHHGKILELLENNGGKGYMVVGLKTCQDAEIEVTRDQDRKSDVEMSVPAGQIASIASQGAVNPASVPNPTVGRSSEVSANWGTKFTAKGEQIFALQYRKITLKKHFFSKKPSTAGLGQIKILDWGEGVYGESDEGREVVYSDDEDEDEDEDQDEDEDVILDELMSSASSGGDKGDLWLPS</sequence>
<feature type="compositionally biased region" description="Acidic residues" evidence="1">
    <location>
        <begin position="257"/>
        <end position="272"/>
    </location>
</feature>
<evidence type="ECO:0000313" key="2">
    <source>
        <dbReference type="EMBL" id="KAH7240342.1"/>
    </source>
</evidence>
<protein>
    <submittedName>
        <fullName evidence="2">Uncharacterized protein</fullName>
    </submittedName>
</protein>
<proteinExistence type="predicted"/>
<accession>A0A9P9JWL7</accession>
<feature type="region of interest" description="Disordered" evidence="1">
    <location>
        <begin position="249"/>
        <end position="272"/>
    </location>
</feature>
<evidence type="ECO:0000256" key="1">
    <source>
        <dbReference type="SAM" id="MobiDB-lite"/>
    </source>
</evidence>
<name>A0A9P9JWL7_FUSRE</name>
<comment type="caution">
    <text evidence="2">The sequence shown here is derived from an EMBL/GenBank/DDBJ whole genome shotgun (WGS) entry which is preliminary data.</text>
</comment>
<dbReference type="GeneID" id="70214724"/>
<evidence type="ECO:0000313" key="3">
    <source>
        <dbReference type="Proteomes" id="UP000720189"/>
    </source>
</evidence>
<dbReference type="RefSeq" id="XP_046046136.1">
    <property type="nucleotide sequence ID" value="XM_046184770.1"/>
</dbReference>
<dbReference type="Proteomes" id="UP000720189">
    <property type="component" value="Unassembled WGS sequence"/>
</dbReference>
<dbReference type="OrthoDB" id="5410365at2759"/>
<reference evidence="2" key="1">
    <citation type="journal article" date="2021" name="Nat. Commun.">
        <title>Genetic determinants of endophytism in the Arabidopsis root mycobiome.</title>
        <authorList>
            <person name="Mesny F."/>
            <person name="Miyauchi S."/>
            <person name="Thiergart T."/>
            <person name="Pickel B."/>
            <person name="Atanasova L."/>
            <person name="Karlsson M."/>
            <person name="Huettel B."/>
            <person name="Barry K.W."/>
            <person name="Haridas S."/>
            <person name="Chen C."/>
            <person name="Bauer D."/>
            <person name="Andreopoulos W."/>
            <person name="Pangilinan J."/>
            <person name="LaButti K."/>
            <person name="Riley R."/>
            <person name="Lipzen A."/>
            <person name="Clum A."/>
            <person name="Drula E."/>
            <person name="Henrissat B."/>
            <person name="Kohler A."/>
            <person name="Grigoriev I.V."/>
            <person name="Martin F.M."/>
            <person name="Hacquard S."/>
        </authorList>
    </citation>
    <scope>NUCLEOTIDE SEQUENCE</scope>
    <source>
        <strain evidence="2">MPI-CAGE-AT-0023</strain>
    </source>
</reference>
<gene>
    <name evidence="2" type="ORF">BKA55DRAFT_118915</name>
</gene>
<dbReference type="EMBL" id="JAGMUX010000014">
    <property type="protein sequence ID" value="KAH7240342.1"/>
    <property type="molecule type" value="Genomic_DNA"/>
</dbReference>
<organism evidence="2 3">
    <name type="scientific">Fusarium redolens</name>
    <dbReference type="NCBI Taxonomy" id="48865"/>
    <lineage>
        <taxon>Eukaryota</taxon>
        <taxon>Fungi</taxon>
        <taxon>Dikarya</taxon>
        <taxon>Ascomycota</taxon>
        <taxon>Pezizomycotina</taxon>
        <taxon>Sordariomycetes</taxon>
        <taxon>Hypocreomycetidae</taxon>
        <taxon>Hypocreales</taxon>
        <taxon>Nectriaceae</taxon>
        <taxon>Fusarium</taxon>
        <taxon>Fusarium redolens species complex</taxon>
    </lineage>
</organism>